<feature type="region of interest" description="Disordered" evidence="1">
    <location>
        <begin position="150"/>
        <end position="195"/>
    </location>
</feature>
<dbReference type="Pfam" id="PF07508">
    <property type="entry name" value="Recombinase"/>
    <property type="match status" value="1"/>
</dbReference>
<organism evidence="4 5">
    <name type="scientific">Micrococcoides hystricis</name>
    <dbReference type="NCBI Taxonomy" id="1572761"/>
    <lineage>
        <taxon>Bacteria</taxon>
        <taxon>Bacillati</taxon>
        <taxon>Actinomycetota</taxon>
        <taxon>Actinomycetes</taxon>
        <taxon>Micrococcales</taxon>
        <taxon>Micrococcaceae</taxon>
        <taxon>Micrococcoides</taxon>
    </lineage>
</organism>
<feature type="compositionally biased region" description="Basic residues" evidence="1">
    <location>
        <begin position="164"/>
        <end position="173"/>
    </location>
</feature>
<feature type="signal peptide" evidence="2">
    <location>
        <begin position="1"/>
        <end position="25"/>
    </location>
</feature>
<proteinExistence type="predicted"/>
<dbReference type="Proteomes" id="UP001589862">
    <property type="component" value="Unassembled WGS sequence"/>
</dbReference>
<evidence type="ECO:0000256" key="1">
    <source>
        <dbReference type="SAM" id="MobiDB-lite"/>
    </source>
</evidence>
<comment type="caution">
    <text evidence="4">The sequence shown here is derived from an EMBL/GenBank/DDBJ whole genome shotgun (WGS) entry which is preliminary data.</text>
</comment>
<name>A0ABV6PC88_9MICC</name>
<feature type="chain" id="PRO_5045730142" evidence="2">
    <location>
        <begin position="26"/>
        <end position="195"/>
    </location>
</feature>
<sequence>MLNIPRRAWTALLRVLLGNPHPAYAATTAGRGVPLQLLTNPHYKGDVIYRGTRYKGTHHALVTPEVWYQVQSVLTAHKIAAEATQVHDRGSRLIVSNAKNRHGKVYCYIRVLGPAVQVRRLYPPGDAHRRRAEADRGLLHVYAVPSRPARCPVGHAAPRVQPAHGRRDRRARTPHQAPRPAQTRTRPAHYVDAIH</sequence>
<evidence type="ECO:0000313" key="4">
    <source>
        <dbReference type="EMBL" id="MFC0582730.1"/>
    </source>
</evidence>
<evidence type="ECO:0000259" key="3">
    <source>
        <dbReference type="Pfam" id="PF07508"/>
    </source>
</evidence>
<keyword evidence="5" id="KW-1185">Reference proteome</keyword>
<accession>A0ABV6PC88</accession>
<dbReference type="InterPro" id="IPR038109">
    <property type="entry name" value="DNA_bind_recomb_sf"/>
</dbReference>
<evidence type="ECO:0000313" key="5">
    <source>
        <dbReference type="Proteomes" id="UP001589862"/>
    </source>
</evidence>
<gene>
    <name evidence="4" type="ORF">ACFFFR_10125</name>
</gene>
<keyword evidence="2" id="KW-0732">Signal</keyword>
<dbReference type="RefSeq" id="WP_377460109.1">
    <property type="nucleotide sequence ID" value="NZ_JBHLUB010000031.1"/>
</dbReference>
<protein>
    <submittedName>
        <fullName evidence="4">Recombinase family protein</fullName>
    </submittedName>
</protein>
<evidence type="ECO:0000256" key="2">
    <source>
        <dbReference type="SAM" id="SignalP"/>
    </source>
</evidence>
<dbReference type="Gene3D" id="3.90.1750.20">
    <property type="entry name" value="Putative Large Serine Recombinase, Chain B, Domain 2"/>
    <property type="match status" value="1"/>
</dbReference>
<dbReference type="InterPro" id="IPR011109">
    <property type="entry name" value="DNA_bind_recombinase_dom"/>
</dbReference>
<reference evidence="4 5" key="1">
    <citation type="submission" date="2024-09" db="EMBL/GenBank/DDBJ databases">
        <authorList>
            <person name="Sun Q."/>
            <person name="Mori K."/>
        </authorList>
    </citation>
    <scope>NUCLEOTIDE SEQUENCE [LARGE SCALE GENOMIC DNA]</scope>
    <source>
        <strain evidence="4 5">NCAIM B.02604</strain>
    </source>
</reference>
<feature type="domain" description="Recombinase" evidence="3">
    <location>
        <begin position="36"/>
        <end position="74"/>
    </location>
</feature>
<dbReference type="EMBL" id="JBHLUB010000031">
    <property type="protein sequence ID" value="MFC0582730.1"/>
    <property type="molecule type" value="Genomic_DNA"/>
</dbReference>